<feature type="transmembrane region" description="Helical" evidence="7">
    <location>
        <begin position="5"/>
        <end position="21"/>
    </location>
</feature>
<evidence type="ECO:0000256" key="6">
    <source>
        <dbReference type="ARBA" id="ARBA00023136"/>
    </source>
</evidence>
<comment type="similarity">
    <text evidence="2 7">Belongs to the concentrative nucleoside transporter (CNT) (TC 2.A.41) family.</text>
</comment>
<dbReference type="Pfam" id="PF07670">
    <property type="entry name" value="Gate"/>
    <property type="match status" value="1"/>
</dbReference>
<protein>
    <recommendedName>
        <fullName evidence="7">Nucleoside permease</fullName>
    </recommendedName>
</protein>
<keyword evidence="4 7" id="KW-0812">Transmembrane</keyword>
<dbReference type="PANTHER" id="PTHR10590:SF4">
    <property type="entry name" value="SOLUTE CARRIER FAMILY 28 MEMBER 3"/>
    <property type="match status" value="1"/>
</dbReference>
<feature type="domain" description="Nucleoside transporter/FeoB GTPase Gate" evidence="10">
    <location>
        <begin position="93"/>
        <end position="191"/>
    </location>
</feature>
<dbReference type="Pfam" id="PF01773">
    <property type="entry name" value="Nucleos_tra2_N"/>
    <property type="match status" value="1"/>
</dbReference>
<dbReference type="AlphaFoldDB" id="A0A0D1BQU7"/>
<sequence>MERFISFIGIFVFLGICYLISENKKKVRFKLVFAGIIIQFIFAFLILKTSIGRITFEKLSDFITAILGFTKNGSVFLFGGLVNNVDSFGYIFAFQVLPTIIFFSSLMAVLYYLGIMQFLIKHIANFMAKTLGTSGAESLSAAANIFVGQTEAPLIVKPYIEKMTRSELHSVMVGGMATVAGSVMAGYIGMGISSAHLLSASIMSAPAAFVAAKIIVPETGEPVTKGNVNCEVEKLDKNVIDAAARGASEGLHMALNVGAMLIAFVAIIAMLNAGLESIGHLVGVNGLNFENILGYICAPFAYVMGIPSQDMLTAGSLIGQKTVINEFVAYSNLSTLIKQGTLNPRTVTILTYALCGFANFSSIAVQLGGIGELAPKRRSEIAQLGFKALVGGTVASFLTACIAGILI</sequence>
<reference evidence="11 12" key="1">
    <citation type="submission" date="2014-06" db="EMBL/GenBank/DDBJ databases">
        <title>Genome characterization of distinct group I Clostridium botulinum lineages.</title>
        <authorList>
            <person name="Giordani F."/>
            <person name="Anselmo A."/>
            <person name="Fillo S."/>
            <person name="Palozzi A.M."/>
            <person name="Fortunato A."/>
            <person name="Gentile B."/>
            <person name="Ciammaruconi A."/>
            <person name="Anniballi F."/>
            <person name="De Medici D."/>
            <person name="Lista F."/>
        </authorList>
    </citation>
    <scope>NUCLEOTIDE SEQUENCE [LARGE SCALE GENOMIC DNA]</scope>
    <source>
        <strain evidence="11 12">B2 450</strain>
    </source>
</reference>
<name>A0A0D1BQU7_CLOBO</name>
<dbReference type="InterPro" id="IPR002668">
    <property type="entry name" value="CNT_N_dom"/>
</dbReference>
<feature type="transmembrane region" description="Helical" evidence="7">
    <location>
        <begin position="349"/>
        <end position="374"/>
    </location>
</feature>
<dbReference type="GO" id="GO:0005886">
    <property type="term" value="C:plasma membrane"/>
    <property type="evidence" value="ECO:0007669"/>
    <property type="project" value="UniProtKB-SubCell"/>
</dbReference>
<keyword evidence="7" id="KW-0813">Transport</keyword>
<proteinExistence type="inferred from homology"/>
<dbReference type="Proteomes" id="UP000032250">
    <property type="component" value="Unassembled WGS sequence"/>
</dbReference>
<dbReference type="EMBL" id="JXSU01000007">
    <property type="protein sequence ID" value="KIS22610.1"/>
    <property type="molecule type" value="Genomic_DNA"/>
</dbReference>
<evidence type="ECO:0000259" key="8">
    <source>
        <dbReference type="Pfam" id="PF01773"/>
    </source>
</evidence>
<feature type="domain" description="Concentrative nucleoside transporter C-terminal" evidence="9">
    <location>
        <begin position="196"/>
        <end position="404"/>
    </location>
</feature>
<dbReference type="GO" id="GO:0005337">
    <property type="term" value="F:nucleoside transmembrane transporter activity"/>
    <property type="evidence" value="ECO:0007669"/>
    <property type="project" value="InterPro"/>
</dbReference>
<feature type="transmembrane region" description="Helical" evidence="7">
    <location>
        <begin position="27"/>
        <end position="47"/>
    </location>
</feature>
<feature type="transmembrane region" description="Helical" evidence="7">
    <location>
        <begin position="171"/>
        <end position="190"/>
    </location>
</feature>
<feature type="transmembrane region" description="Helical" evidence="7">
    <location>
        <begin position="386"/>
        <end position="406"/>
    </location>
</feature>
<evidence type="ECO:0000256" key="7">
    <source>
        <dbReference type="RuleBase" id="RU362018"/>
    </source>
</evidence>
<evidence type="ECO:0000256" key="5">
    <source>
        <dbReference type="ARBA" id="ARBA00022989"/>
    </source>
</evidence>
<feature type="domain" description="Concentrative nucleoside transporter N-terminal" evidence="8">
    <location>
        <begin position="8"/>
        <end position="81"/>
    </location>
</feature>
<comment type="subcellular location">
    <subcellularLocation>
        <location evidence="1">Cell membrane</location>
        <topology evidence="1">Multi-pass membrane protein</topology>
    </subcellularLocation>
</comment>
<feature type="transmembrane region" description="Helical" evidence="7">
    <location>
        <begin position="88"/>
        <end position="113"/>
    </location>
</feature>
<evidence type="ECO:0000313" key="12">
    <source>
        <dbReference type="Proteomes" id="UP000032250"/>
    </source>
</evidence>
<dbReference type="PANTHER" id="PTHR10590">
    <property type="entry name" value="SODIUM/NUCLEOSIDE COTRANSPORTER"/>
    <property type="match status" value="1"/>
</dbReference>
<evidence type="ECO:0000256" key="2">
    <source>
        <dbReference type="ARBA" id="ARBA00009033"/>
    </source>
</evidence>
<comment type="caution">
    <text evidence="7">Lacks conserved residue(s) required for the propagation of feature annotation.</text>
</comment>
<dbReference type="OrthoDB" id="9766455at2"/>
<organism evidence="11 12">
    <name type="scientific">Clostridium botulinum B2 450</name>
    <dbReference type="NCBI Taxonomy" id="1379739"/>
    <lineage>
        <taxon>Bacteria</taxon>
        <taxon>Bacillati</taxon>
        <taxon>Bacillota</taxon>
        <taxon>Clostridia</taxon>
        <taxon>Eubacteriales</taxon>
        <taxon>Clostridiaceae</taxon>
        <taxon>Clostridium</taxon>
    </lineage>
</organism>
<dbReference type="InterPro" id="IPR011642">
    <property type="entry name" value="Gate_dom"/>
</dbReference>
<evidence type="ECO:0000259" key="9">
    <source>
        <dbReference type="Pfam" id="PF07662"/>
    </source>
</evidence>
<feature type="transmembrane region" description="Helical" evidence="7">
    <location>
        <begin position="254"/>
        <end position="275"/>
    </location>
</feature>
<keyword evidence="3" id="KW-1003">Cell membrane</keyword>
<evidence type="ECO:0000256" key="4">
    <source>
        <dbReference type="ARBA" id="ARBA00022692"/>
    </source>
</evidence>
<keyword evidence="5 7" id="KW-1133">Transmembrane helix</keyword>
<dbReference type="GO" id="GO:0015293">
    <property type="term" value="F:symporter activity"/>
    <property type="evidence" value="ECO:0007669"/>
    <property type="project" value="TreeGrafter"/>
</dbReference>
<evidence type="ECO:0000256" key="3">
    <source>
        <dbReference type="ARBA" id="ARBA00022475"/>
    </source>
</evidence>
<dbReference type="HOGENOM" id="CLU_016813_4_2_9"/>
<dbReference type="InterPro" id="IPR008276">
    <property type="entry name" value="C_nuclsd_transpt"/>
</dbReference>
<dbReference type="PATRIC" id="fig|1379739.3.peg.923"/>
<dbReference type="RefSeq" id="WP_043031390.1">
    <property type="nucleotide sequence ID" value="NZ_JXSU01000007.1"/>
</dbReference>
<dbReference type="InterPro" id="IPR018270">
    <property type="entry name" value="C_nuclsd_transpt_met_bac"/>
</dbReference>
<dbReference type="InterPro" id="IPR011657">
    <property type="entry name" value="CNT_C_dom"/>
</dbReference>
<accession>A0A0D1BQU7</accession>
<evidence type="ECO:0000256" key="1">
    <source>
        <dbReference type="ARBA" id="ARBA00004651"/>
    </source>
</evidence>
<evidence type="ECO:0000313" key="11">
    <source>
        <dbReference type="EMBL" id="KIS22610.1"/>
    </source>
</evidence>
<gene>
    <name evidence="11" type="ORF">N495_03060</name>
</gene>
<dbReference type="NCBIfam" id="TIGR00804">
    <property type="entry name" value="nupC"/>
    <property type="match status" value="1"/>
</dbReference>
<comment type="caution">
    <text evidence="11">The sequence shown here is derived from an EMBL/GenBank/DDBJ whole genome shotgun (WGS) entry which is preliminary data.</text>
</comment>
<evidence type="ECO:0000259" key="10">
    <source>
        <dbReference type="Pfam" id="PF07670"/>
    </source>
</evidence>
<dbReference type="Pfam" id="PF07662">
    <property type="entry name" value="Nucleos_tra2_C"/>
    <property type="match status" value="1"/>
</dbReference>
<keyword evidence="6 7" id="KW-0472">Membrane</keyword>